<evidence type="ECO:0000313" key="2">
    <source>
        <dbReference type="Proteomes" id="UP001597520"/>
    </source>
</evidence>
<sequence>MIKKSGETIEKNRNRPGIDAEITASIEKSGELMEKYAEAMQNALGLYRKNPDAAVLIIEAEKWESDREMRRID</sequence>
<keyword evidence="2" id="KW-1185">Reference proteome</keyword>
<dbReference type="Proteomes" id="UP001597520">
    <property type="component" value="Unassembled WGS sequence"/>
</dbReference>
<evidence type="ECO:0000313" key="1">
    <source>
        <dbReference type="EMBL" id="MFD2706591.1"/>
    </source>
</evidence>
<comment type="caution">
    <text evidence="1">The sequence shown here is derived from an EMBL/GenBank/DDBJ whole genome shotgun (WGS) entry which is preliminary data.</text>
</comment>
<proteinExistence type="predicted"/>
<dbReference type="EMBL" id="JBHUML010000005">
    <property type="protein sequence ID" value="MFD2706591.1"/>
    <property type="molecule type" value="Genomic_DNA"/>
</dbReference>
<gene>
    <name evidence="1" type="ORF">ACFSUB_14080</name>
</gene>
<name>A0ABW5T470_9BACI</name>
<protein>
    <submittedName>
        <fullName evidence="1">Uncharacterized protein</fullName>
    </submittedName>
</protein>
<organism evidence="1 2">
    <name type="scientific">Salibacterium lacus</name>
    <dbReference type="NCBI Taxonomy" id="1898109"/>
    <lineage>
        <taxon>Bacteria</taxon>
        <taxon>Bacillati</taxon>
        <taxon>Bacillota</taxon>
        <taxon>Bacilli</taxon>
        <taxon>Bacillales</taxon>
        <taxon>Bacillaceae</taxon>
    </lineage>
</organism>
<accession>A0ABW5T470</accession>
<reference evidence="2" key="1">
    <citation type="journal article" date="2019" name="Int. J. Syst. Evol. Microbiol.">
        <title>The Global Catalogue of Microorganisms (GCM) 10K type strain sequencing project: providing services to taxonomists for standard genome sequencing and annotation.</title>
        <authorList>
            <consortium name="The Broad Institute Genomics Platform"/>
            <consortium name="The Broad Institute Genome Sequencing Center for Infectious Disease"/>
            <person name="Wu L."/>
            <person name="Ma J."/>
        </authorList>
    </citation>
    <scope>NUCLEOTIDE SEQUENCE [LARGE SCALE GENOMIC DNA]</scope>
    <source>
        <strain evidence="2">KCTC 33792</strain>
    </source>
</reference>
<dbReference type="RefSeq" id="WP_380713897.1">
    <property type="nucleotide sequence ID" value="NZ_JBHUML010000005.1"/>
</dbReference>